<evidence type="ECO:0000256" key="11">
    <source>
        <dbReference type="ARBA" id="ARBA00023209"/>
    </source>
</evidence>
<evidence type="ECO:0000259" key="13">
    <source>
        <dbReference type="PROSITE" id="PS50146"/>
    </source>
</evidence>
<keyword evidence="6" id="KW-0547">Nucleotide-binding</keyword>
<keyword evidence="9" id="KW-0460">Magnesium</keyword>
<dbReference type="InterPro" id="IPR016064">
    <property type="entry name" value="NAD/diacylglycerol_kinase_sf"/>
</dbReference>
<dbReference type="Gene3D" id="2.60.200.40">
    <property type="match status" value="1"/>
</dbReference>
<evidence type="ECO:0000256" key="8">
    <source>
        <dbReference type="ARBA" id="ARBA00022840"/>
    </source>
</evidence>
<dbReference type="Proteomes" id="UP000199695">
    <property type="component" value="Unassembled WGS sequence"/>
</dbReference>
<keyword evidence="7 14" id="KW-0418">Kinase</keyword>
<evidence type="ECO:0000256" key="9">
    <source>
        <dbReference type="ARBA" id="ARBA00022842"/>
    </source>
</evidence>
<dbReference type="AlphaFoldDB" id="A0A1H8EUC5"/>
<evidence type="ECO:0000256" key="1">
    <source>
        <dbReference type="ARBA" id="ARBA00001946"/>
    </source>
</evidence>
<dbReference type="Gene3D" id="3.40.50.10330">
    <property type="entry name" value="Probable inorganic polyphosphate/atp-NAD kinase, domain 1"/>
    <property type="match status" value="1"/>
</dbReference>
<reference evidence="14 15" key="1">
    <citation type="submission" date="2016-10" db="EMBL/GenBank/DDBJ databases">
        <authorList>
            <person name="de Groot N.N."/>
        </authorList>
    </citation>
    <scope>NUCLEOTIDE SEQUENCE [LARGE SCALE GENOMIC DNA]</scope>
    <source>
        <strain evidence="14 15">DSM 46701</strain>
    </source>
</reference>
<dbReference type="InterPro" id="IPR001206">
    <property type="entry name" value="Diacylglycerol_kinase_cat_dom"/>
</dbReference>
<keyword evidence="11" id="KW-0594">Phospholipid biosynthesis</keyword>
<dbReference type="InterPro" id="IPR017438">
    <property type="entry name" value="ATP-NAD_kinase_N"/>
</dbReference>
<evidence type="ECO:0000256" key="5">
    <source>
        <dbReference type="ARBA" id="ARBA00022723"/>
    </source>
</evidence>
<evidence type="ECO:0000256" key="3">
    <source>
        <dbReference type="ARBA" id="ARBA00022516"/>
    </source>
</evidence>
<dbReference type="NCBIfam" id="TIGR00147">
    <property type="entry name" value="YegS/Rv2252/BmrU family lipid kinase"/>
    <property type="match status" value="1"/>
</dbReference>
<dbReference type="OrthoDB" id="9786026at2"/>
<sequence length="289" mass="31576">MRVFIVNSVSGNGRGRKIWLQVQRLLEERNIPYQVEFTKGPGHAAEIAESAARSNVQAVVAIGGDGTVNEVGNGLAGTEIPMGYIPAGSGNDFALAQNIPSDPEQALQRVLDHQVRRVDTAEIGERMMIGFAGVGFDAKVADTVNHSPFKRWAGRSIYFFGAVQVLTRFRPASVSLLIDGKRCEYQGLWLIAVTNNPYYGGGMKICPDAKNDDGWLDICCVHNLKHAQFLKMFPSVYKGKHVNHPSVTLLRGKEITIDSEAPLVVHADGEVIGRTPLSIRVRPQSLCVL</sequence>
<dbReference type="InterPro" id="IPR045540">
    <property type="entry name" value="YegS/DAGK_C"/>
</dbReference>
<accession>A0A1H8EUC5</accession>
<protein>
    <submittedName>
        <fullName evidence="14">Lipid kinase, YegS/Rv2252/BmrU family</fullName>
    </submittedName>
</protein>
<dbReference type="GO" id="GO:0008654">
    <property type="term" value="P:phospholipid biosynthetic process"/>
    <property type="evidence" value="ECO:0007669"/>
    <property type="project" value="UniProtKB-KW"/>
</dbReference>
<dbReference type="GO" id="GO:0046872">
    <property type="term" value="F:metal ion binding"/>
    <property type="evidence" value="ECO:0007669"/>
    <property type="project" value="UniProtKB-KW"/>
</dbReference>
<dbReference type="GO" id="GO:0005886">
    <property type="term" value="C:plasma membrane"/>
    <property type="evidence" value="ECO:0007669"/>
    <property type="project" value="TreeGrafter"/>
</dbReference>
<evidence type="ECO:0000256" key="6">
    <source>
        <dbReference type="ARBA" id="ARBA00022741"/>
    </source>
</evidence>
<dbReference type="GO" id="GO:0005524">
    <property type="term" value="F:ATP binding"/>
    <property type="evidence" value="ECO:0007669"/>
    <property type="project" value="UniProtKB-KW"/>
</dbReference>
<comment type="cofactor">
    <cofactor evidence="1">
        <name>Mg(2+)</name>
        <dbReference type="ChEBI" id="CHEBI:18420"/>
    </cofactor>
</comment>
<dbReference type="SMART" id="SM00046">
    <property type="entry name" value="DAGKc"/>
    <property type="match status" value="1"/>
</dbReference>
<proteinExistence type="inferred from homology"/>
<comment type="similarity">
    <text evidence="2">Belongs to the diacylglycerol/lipid kinase family.</text>
</comment>
<dbReference type="PROSITE" id="PS50146">
    <property type="entry name" value="DAGK"/>
    <property type="match status" value="1"/>
</dbReference>
<keyword evidence="10" id="KW-0443">Lipid metabolism</keyword>
<feature type="domain" description="DAGKc" evidence="13">
    <location>
        <begin position="1"/>
        <end position="127"/>
    </location>
</feature>
<name>A0A1H8EUC5_9BACL</name>
<dbReference type="SUPFAM" id="SSF111331">
    <property type="entry name" value="NAD kinase/diacylglycerol kinase-like"/>
    <property type="match status" value="1"/>
</dbReference>
<evidence type="ECO:0000313" key="14">
    <source>
        <dbReference type="EMBL" id="SEN23093.1"/>
    </source>
</evidence>
<evidence type="ECO:0000256" key="2">
    <source>
        <dbReference type="ARBA" id="ARBA00005983"/>
    </source>
</evidence>
<evidence type="ECO:0000313" key="15">
    <source>
        <dbReference type="Proteomes" id="UP000199695"/>
    </source>
</evidence>
<evidence type="ECO:0000256" key="7">
    <source>
        <dbReference type="ARBA" id="ARBA00022777"/>
    </source>
</evidence>
<gene>
    <name evidence="14" type="ORF">SAMN05444955_107176</name>
</gene>
<evidence type="ECO:0000256" key="12">
    <source>
        <dbReference type="ARBA" id="ARBA00023264"/>
    </source>
</evidence>
<dbReference type="InterPro" id="IPR050187">
    <property type="entry name" value="Lipid_Phosphate_FormReg"/>
</dbReference>
<dbReference type="RefSeq" id="WP_089968048.1">
    <property type="nucleotide sequence ID" value="NZ_FOCQ01000007.1"/>
</dbReference>
<keyword evidence="5" id="KW-0479">Metal-binding</keyword>
<evidence type="ECO:0000256" key="4">
    <source>
        <dbReference type="ARBA" id="ARBA00022679"/>
    </source>
</evidence>
<keyword evidence="12" id="KW-1208">Phospholipid metabolism</keyword>
<organism evidence="14 15">
    <name type="scientific">Lihuaxuella thermophila</name>
    <dbReference type="NCBI Taxonomy" id="1173111"/>
    <lineage>
        <taxon>Bacteria</taxon>
        <taxon>Bacillati</taxon>
        <taxon>Bacillota</taxon>
        <taxon>Bacilli</taxon>
        <taxon>Bacillales</taxon>
        <taxon>Thermoactinomycetaceae</taxon>
        <taxon>Lihuaxuella</taxon>
    </lineage>
</organism>
<keyword evidence="8" id="KW-0067">ATP-binding</keyword>
<dbReference type="EMBL" id="FOCQ01000007">
    <property type="protein sequence ID" value="SEN23093.1"/>
    <property type="molecule type" value="Genomic_DNA"/>
</dbReference>
<dbReference type="InterPro" id="IPR005218">
    <property type="entry name" value="Diacylglycerol/lipid_kinase"/>
</dbReference>
<dbReference type="PANTHER" id="PTHR12358">
    <property type="entry name" value="SPHINGOSINE KINASE"/>
    <property type="match status" value="1"/>
</dbReference>
<evidence type="ECO:0000256" key="10">
    <source>
        <dbReference type="ARBA" id="ARBA00023098"/>
    </source>
</evidence>
<dbReference type="GO" id="GO:0016301">
    <property type="term" value="F:kinase activity"/>
    <property type="evidence" value="ECO:0007669"/>
    <property type="project" value="UniProtKB-KW"/>
</dbReference>
<dbReference type="Pfam" id="PF00781">
    <property type="entry name" value="DAGK_cat"/>
    <property type="match status" value="1"/>
</dbReference>
<keyword evidence="4" id="KW-0808">Transferase</keyword>
<keyword evidence="3" id="KW-0444">Lipid biosynthesis</keyword>
<dbReference type="PANTHER" id="PTHR12358:SF106">
    <property type="entry name" value="LIPID KINASE YEGS"/>
    <property type="match status" value="1"/>
</dbReference>
<dbReference type="Pfam" id="PF19279">
    <property type="entry name" value="YegS_C"/>
    <property type="match status" value="1"/>
</dbReference>
<keyword evidence="15" id="KW-1185">Reference proteome</keyword>
<dbReference type="STRING" id="1173111.SAMN05444955_107176"/>